<evidence type="ECO:0000256" key="1">
    <source>
        <dbReference type="SAM" id="Phobius"/>
    </source>
</evidence>
<feature type="transmembrane region" description="Helical" evidence="1">
    <location>
        <begin position="212"/>
        <end position="235"/>
    </location>
</feature>
<dbReference type="AlphaFoldDB" id="A0A9W5AZE4"/>
<keyword evidence="1" id="KW-0472">Membrane</keyword>
<keyword evidence="1" id="KW-1133">Transmembrane helix</keyword>
<evidence type="ECO:0000313" key="2">
    <source>
        <dbReference type="EMBL" id="CUW87522.1"/>
    </source>
</evidence>
<keyword evidence="1" id="KW-0812">Transmembrane</keyword>
<organism evidence="2 3">
    <name type="scientific">Agrobacterium genomosp. 2 str. CFBP 5494</name>
    <dbReference type="NCBI Taxonomy" id="1183436"/>
    <lineage>
        <taxon>Bacteria</taxon>
        <taxon>Pseudomonadati</taxon>
        <taxon>Pseudomonadota</taxon>
        <taxon>Alphaproteobacteria</taxon>
        <taxon>Hyphomicrobiales</taxon>
        <taxon>Rhizobiaceae</taxon>
        <taxon>Rhizobium/Agrobacterium group</taxon>
        <taxon>Agrobacterium</taxon>
        <taxon>Agrobacterium tumefaciens complex</taxon>
    </lineage>
</organism>
<reference evidence="2 3" key="1">
    <citation type="submission" date="2016-01" db="EMBL/GenBank/DDBJ databases">
        <authorList>
            <person name="Regsiter A."/>
            <person name="william w."/>
        </authorList>
    </citation>
    <scope>NUCLEOTIDE SEQUENCE [LARGE SCALE GENOMIC DNA]</scope>
    <source>
        <strain evidence="2 3">CFBP 5494</strain>
    </source>
</reference>
<proteinExistence type="predicted"/>
<accession>A0A9W5AZE4</accession>
<keyword evidence="3" id="KW-1185">Reference proteome</keyword>
<gene>
    <name evidence="2" type="ORF">AGR2A_Cc120082</name>
</gene>
<name>A0A9W5AZE4_9HYPH</name>
<sequence length="246" mass="27669">MTFGKYKRLLLVVSLPLLLFGYGLSAFVMPYPSSAYLVCQSWGTMENCRNVGRPGENFYDHTKKQSPVWFQIDGAPVTDKNVYFIVEGDARTLGRATVEQVIPYSNEVIRNPQATALMQKLVGRPAMVRMGIEGSQRSVDLGSEIFLYCHTLEYDKEPLSWFPNPGAYTAQCVAEDWGGYISFKPSPEAEQQLALLRDGVTEEVGKIERDFWIHRVVLTVAPLFLFLILSGIVWLTRRATAFVKAG</sequence>
<dbReference type="EMBL" id="FBVY01000004">
    <property type="protein sequence ID" value="CUW87522.1"/>
    <property type="molecule type" value="Genomic_DNA"/>
</dbReference>
<evidence type="ECO:0000313" key="3">
    <source>
        <dbReference type="Proteomes" id="UP000191933"/>
    </source>
</evidence>
<dbReference type="Proteomes" id="UP000191933">
    <property type="component" value="Unassembled WGS sequence"/>
</dbReference>
<protein>
    <recommendedName>
        <fullName evidence="4">Transmembrane protein</fullName>
    </recommendedName>
</protein>
<evidence type="ECO:0008006" key="4">
    <source>
        <dbReference type="Google" id="ProtNLM"/>
    </source>
</evidence>
<dbReference type="RefSeq" id="WP_080822767.1">
    <property type="nucleotide sequence ID" value="NZ_LT009718.1"/>
</dbReference>
<comment type="caution">
    <text evidence="2">The sequence shown here is derived from an EMBL/GenBank/DDBJ whole genome shotgun (WGS) entry which is preliminary data.</text>
</comment>